<feature type="region of interest" description="Disordered" evidence="1">
    <location>
        <begin position="145"/>
        <end position="197"/>
    </location>
</feature>
<evidence type="ECO:0000313" key="2">
    <source>
        <dbReference type="EMBL" id="KAJ8724139.1"/>
    </source>
</evidence>
<organism evidence="2 3">
    <name type="scientific">Mythimna separata</name>
    <name type="common">Oriental armyworm</name>
    <name type="synonym">Pseudaletia separata</name>
    <dbReference type="NCBI Taxonomy" id="271217"/>
    <lineage>
        <taxon>Eukaryota</taxon>
        <taxon>Metazoa</taxon>
        <taxon>Ecdysozoa</taxon>
        <taxon>Arthropoda</taxon>
        <taxon>Hexapoda</taxon>
        <taxon>Insecta</taxon>
        <taxon>Pterygota</taxon>
        <taxon>Neoptera</taxon>
        <taxon>Endopterygota</taxon>
        <taxon>Lepidoptera</taxon>
        <taxon>Glossata</taxon>
        <taxon>Ditrysia</taxon>
        <taxon>Noctuoidea</taxon>
        <taxon>Noctuidae</taxon>
        <taxon>Noctuinae</taxon>
        <taxon>Hadenini</taxon>
        <taxon>Mythimna</taxon>
    </lineage>
</organism>
<comment type="caution">
    <text evidence="2">The sequence shown here is derived from an EMBL/GenBank/DDBJ whole genome shotgun (WGS) entry which is preliminary data.</text>
</comment>
<dbReference type="EMBL" id="JARGEI010000011">
    <property type="protein sequence ID" value="KAJ8724139.1"/>
    <property type="molecule type" value="Genomic_DNA"/>
</dbReference>
<dbReference type="PANTHER" id="PTHR10773">
    <property type="entry name" value="DNA-DIRECTED RNA POLYMERASES I, II, AND III SUBUNIT RPABC2"/>
    <property type="match status" value="1"/>
</dbReference>
<dbReference type="PANTHER" id="PTHR10773:SF19">
    <property type="match status" value="1"/>
</dbReference>
<accession>A0AAD7YS80</accession>
<keyword evidence="3" id="KW-1185">Reference proteome</keyword>
<protein>
    <submittedName>
        <fullName evidence="2">Uncharacterized protein</fullName>
    </submittedName>
</protein>
<name>A0AAD7YS80_MYTSE</name>
<dbReference type="Proteomes" id="UP001231518">
    <property type="component" value="Chromosome 20"/>
</dbReference>
<evidence type="ECO:0000256" key="1">
    <source>
        <dbReference type="SAM" id="MobiDB-lite"/>
    </source>
</evidence>
<reference evidence="2" key="1">
    <citation type="submission" date="2023-03" db="EMBL/GenBank/DDBJ databases">
        <title>Chromosome-level genomes of two armyworms, Mythimna separata and Mythimna loreyi, provide insights into the biosynthesis and reception of sex pheromones.</title>
        <authorList>
            <person name="Zhao H."/>
        </authorList>
    </citation>
    <scope>NUCLEOTIDE SEQUENCE</scope>
    <source>
        <strain evidence="2">BeijingLab</strain>
        <tissue evidence="2">Pupa</tissue>
    </source>
</reference>
<sequence length="605" mass="70003">MEDQDTDVFLLENADINSDVVTLKDLCERREILLEKKREILNKQTYQNETKSQTVPIPASFNPASQNQNLTSEFTTLTTVLDPALTQNEDDRITYPIELNVNVIEHNNDGLDFPSDDSSADPSFVLLSDITNLKPLSPENVEWFPEREIEQTSKKNNKRRKGNPNNWERTKNKRQRMTGQEYTGFKKDGNKYVQNDPKPAKTMGPLCMSSRCFGGKAMYCSKLTEEVRSNIFKAFWNMSWQEKKMYVSSMVDLKPTTRKTKKSNSRRSDTKIYYFKVNDKKERVCLKSFLETLGIKEWTVRYWLGEKKNKSNESEPRDTAVTEPKRELVRKYLTALPKLPSHYCRQSTSKLYLEPIIQSKAQLYRLYVDYSLSKNEPRVASRKVFESILFEENIGLFQPKKDACDQCCAYKAGNITHEQYTEHIQQKDLARAEKTSDKEAAQKGTIYALTADLQAVKLCPFLNASALYFKTKLAVHNFSIYNLGNNAVTCYWFDETACDLKATTYASCFVDYLTKLLDNDPKDVVIFTDGCTAQNRNSVVSNAFLRLAMAKNIIITQKYLEKGHTQMEVDSVHSLIERKLGKFFYPHSTPRSRRKREKYQVRTKL</sequence>
<evidence type="ECO:0000313" key="3">
    <source>
        <dbReference type="Proteomes" id="UP001231518"/>
    </source>
</evidence>
<proteinExistence type="predicted"/>
<dbReference type="AlphaFoldDB" id="A0AAD7YS80"/>
<gene>
    <name evidence="2" type="ORF">PYW07_008119</name>
</gene>